<dbReference type="InterPro" id="IPR016140">
    <property type="entry name" value="Bifunc_inhib/LTP/seed_store"/>
</dbReference>
<feature type="region of interest" description="Disordered" evidence="4">
    <location>
        <begin position="102"/>
        <end position="140"/>
    </location>
</feature>
<evidence type="ECO:0000256" key="3">
    <source>
        <dbReference type="ARBA" id="ARBA00022525"/>
    </source>
</evidence>
<dbReference type="Gene3D" id="1.10.110.10">
    <property type="entry name" value="Plant lipid-transfer and hydrophobic proteins"/>
    <property type="match status" value="1"/>
</dbReference>
<proteinExistence type="inferred from homology"/>
<evidence type="ECO:0000256" key="4">
    <source>
        <dbReference type="SAM" id="MobiDB-lite"/>
    </source>
</evidence>
<evidence type="ECO:0000259" key="6">
    <source>
        <dbReference type="SMART" id="SM00499"/>
    </source>
</evidence>
<evidence type="ECO:0000313" key="7">
    <source>
        <dbReference type="EMBL" id="KAK1698066.1"/>
    </source>
</evidence>
<accession>A0AAD8U341</accession>
<comment type="subcellular location">
    <subcellularLocation>
        <location evidence="1">Secreted</location>
    </subcellularLocation>
</comment>
<keyword evidence="8" id="KW-1185">Reference proteome</keyword>
<keyword evidence="5" id="KW-0732">Signal</keyword>
<dbReference type="CDD" id="cd00261">
    <property type="entry name" value="AAI_SS"/>
    <property type="match status" value="1"/>
</dbReference>
<dbReference type="PANTHER" id="PTHR34481">
    <property type="entry name" value="TRYPSIN/FACTOR XIIA INHIBITOR-RELATED"/>
    <property type="match status" value="1"/>
</dbReference>
<keyword evidence="3" id="KW-0964">Secreted</keyword>
<protein>
    <recommendedName>
        <fullName evidence="6">Bifunctional inhibitor/plant lipid transfer protein/seed storage helical domain-containing protein</fullName>
    </recommendedName>
</protein>
<feature type="domain" description="Bifunctional inhibitor/plant lipid transfer protein/seed storage helical" evidence="6">
    <location>
        <begin position="45"/>
        <end position="223"/>
    </location>
</feature>
<evidence type="ECO:0000256" key="1">
    <source>
        <dbReference type="ARBA" id="ARBA00004613"/>
    </source>
</evidence>
<name>A0AAD8U341_LOLMU</name>
<feature type="chain" id="PRO_5042082934" description="Bifunctional inhibitor/plant lipid transfer protein/seed storage helical domain-containing protein" evidence="5">
    <location>
        <begin position="21"/>
        <end position="232"/>
    </location>
</feature>
<dbReference type="GO" id="GO:0005576">
    <property type="term" value="C:extracellular region"/>
    <property type="evidence" value="ECO:0007669"/>
    <property type="project" value="UniProtKB-SubCell"/>
</dbReference>
<dbReference type="InterPro" id="IPR036312">
    <property type="entry name" value="Bifun_inhib/LTP/seed_sf"/>
</dbReference>
<comment type="similarity">
    <text evidence="2">Belongs to the protease inhibitor I6 (cereal trypsin/alpha-amylase inhibitor) family.</text>
</comment>
<feature type="region of interest" description="Disordered" evidence="4">
    <location>
        <begin position="146"/>
        <end position="165"/>
    </location>
</feature>
<feature type="signal peptide" evidence="5">
    <location>
        <begin position="1"/>
        <end position="20"/>
    </location>
</feature>
<evidence type="ECO:0000256" key="2">
    <source>
        <dbReference type="ARBA" id="ARBA00007107"/>
    </source>
</evidence>
<dbReference type="Proteomes" id="UP001231189">
    <property type="component" value="Unassembled WGS sequence"/>
</dbReference>
<sequence>MGKFVFLAVFFAALMAVSVAQGVSEQSFRDVQCRREVKEKPLHACQQILHQHLTGGGHEGAVGVRPFQTEWDTRERCCRQLQGVSRWCRCSAIRGMVRDYEQTMPPLGQGRRGSPGEQPEQGYCGGETAEHHQQGGGCDQQGQVLRHERPRRQQQGEAGQGYCGGETAESQQLQHGEAGFYSETSRRQQGEILSRQFGRVGLMKGRRYVAGLPTGCQIEPIECSVFSAADQY</sequence>
<evidence type="ECO:0000256" key="5">
    <source>
        <dbReference type="SAM" id="SignalP"/>
    </source>
</evidence>
<reference evidence="7" key="1">
    <citation type="submission" date="2023-07" db="EMBL/GenBank/DDBJ databases">
        <title>A chromosome-level genome assembly of Lolium multiflorum.</title>
        <authorList>
            <person name="Chen Y."/>
            <person name="Copetti D."/>
            <person name="Kolliker R."/>
            <person name="Studer B."/>
        </authorList>
    </citation>
    <scope>NUCLEOTIDE SEQUENCE</scope>
    <source>
        <strain evidence="7">02402/16</strain>
        <tissue evidence="7">Leaf</tissue>
    </source>
</reference>
<dbReference type="EMBL" id="JAUUTY010000001">
    <property type="protein sequence ID" value="KAK1698066.1"/>
    <property type="molecule type" value="Genomic_DNA"/>
</dbReference>
<dbReference type="SMART" id="SM00499">
    <property type="entry name" value="AAI"/>
    <property type="match status" value="1"/>
</dbReference>
<comment type="caution">
    <text evidence="7">The sequence shown here is derived from an EMBL/GenBank/DDBJ whole genome shotgun (WGS) entry which is preliminary data.</text>
</comment>
<organism evidence="7 8">
    <name type="scientific">Lolium multiflorum</name>
    <name type="common">Italian ryegrass</name>
    <name type="synonym">Lolium perenne subsp. multiflorum</name>
    <dbReference type="NCBI Taxonomy" id="4521"/>
    <lineage>
        <taxon>Eukaryota</taxon>
        <taxon>Viridiplantae</taxon>
        <taxon>Streptophyta</taxon>
        <taxon>Embryophyta</taxon>
        <taxon>Tracheophyta</taxon>
        <taxon>Spermatophyta</taxon>
        <taxon>Magnoliopsida</taxon>
        <taxon>Liliopsida</taxon>
        <taxon>Poales</taxon>
        <taxon>Poaceae</taxon>
        <taxon>BOP clade</taxon>
        <taxon>Pooideae</taxon>
        <taxon>Poodae</taxon>
        <taxon>Poeae</taxon>
        <taxon>Poeae Chloroplast Group 2 (Poeae type)</taxon>
        <taxon>Loliodinae</taxon>
        <taxon>Loliinae</taxon>
        <taxon>Lolium</taxon>
    </lineage>
</organism>
<dbReference type="Pfam" id="PF00234">
    <property type="entry name" value="Tryp_alpha_amyl"/>
    <property type="match status" value="1"/>
</dbReference>
<dbReference type="PANTHER" id="PTHR34481:SF9">
    <property type="entry name" value="19 KDA GLOBULIN"/>
    <property type="match status" value="1"/>
</dbReference>
<dbReference type="AlphaFoldDB" id="A0AAD8U341"/>
<evidence type="ECO:0000313" key="8">
    <source>
        <dbReference type="Proteomes" id="UP001231189"/>
    </source>
</evidence>
<gene>
    <name evidence="7" type="ORF">QYE76_014763</name>
</gene>
<dbReference type="SUPFAM" id="SSF47699">
    <property type="entry name" value="Bifunctional inhibitor/lipid-transfer protein/seed storage 2S albumin"/>
    <property type="match status" value="1"/>
</dbReference>